<dbReference type="Pfam" id="PF08246">
    <property type="entry name" value="Inhibitor_I29"/>
    <property type="match status" value="1"/>
</dbReference>
<evidence type="ECO:0000259" key="1">
    <source>
        <dbReference type="SMART" id="SM00848"/>
    </source>
</evidence>
<dbReference type="AlphaFoldDB" id="A0A5H2XPZ8"/>
<dbReference type="EMBL" id="AP021064">
    <property type="protein sequence ID" value="BBN69062.1"/>
    <property type="molecule type" value="Genomic_DNA"/>
</dbReference>
<dbReference type="Gene3D" id="1.10.287.2250">
    <property type="match status" value="1"/>
</dbReference>
<name>A0A5H2XPZ8_PRUDU</name>
<accession>A0A5H2XPZ8</accession>
<dbReference type="InterPro" id="IPR013201">
    <property type="entry name" value="Prot_inhib_I29"/>
</dbReference>
<feature type="domain" description="Cathepsin propeptide inhibitor" evidence="1">
    <location>
        <begin position="26"/>
        <end position="74"/>
    </location>
</feature>
<protein>
    <recommendedName>
        <fullName evidence="1">Cathepsin propeptide inhibitor domain-containing protein</fullName>
    </recommendedName>
</protein>
<organism evidence="2">
    <name type="scientific">Prunus dulcis</name>
    <name type="common">Almond</name>
    <name type="synonym">Amygdalus dulcis</name>
    <dbReference type="NCBI Taxonomy" id="3755"/>
    <lineage>
        <taxon>Eukaryota</taxon>
        <taxon>Viridiplantae</taxon>
        <taxon>Streptophyta</taxon>
        <taxon>Embryophyta</taxon>
        <taxon>Tracheophyta</taxon>
        <taxon>Spermatophyta</taxon>
        <taxon>Magnoliopsida</taxon>
        <taxon>eudicotyledons</taxon>
        <taxon>Gunneridae</taxon>
        <taxon>Pentapetalae</taxon>
        <taxon>rosids</taxon>
        <taxon>fabids</taxon>
        <taxon>Rosales</taxon>
        <taxon>Rosaceae</taxon>
        <taxon>Amygdaloideae</taxon>
        <taxon>Amygdaleae</taxon>
        <taxon>Prunus</taxon>
    </lineage>
</organism>
<evidence type="ECO:0000313" key="2">
    <source>
        <dbReference type="EMBL" id="BBN69062.1"/>
    </source>
</evidence>
<dbReference type="InterPro" id="IPR038765">
    <property type="entry name" value="Papain-like_cys_pep_sf"/>
</dbReference>
<dbReference type="SUPFAM" id="SSF54001">
    <property type="entry name" value="Cysteine proteinases"/>
    <property type="match status" value="1"/>
</dbReference>
<dbReference type="SMART" id="SM00848">
    <property type="entry name" value="Inhibitor_I29"/>
    <property type="match status" value="1"/>
</dbReference>
<proteinExistence type="predicted"/>
<gene>
    <name evidence="2" type="ORF">Prudu_727S000300</name>
</gene>
<sequence length="92" mass="10881">MAPSAPLKHLVVANFMVKTKSWLQRFEEWMAQNGRVYKDAQEKELRYNIFKSNVEFIEAFNKNKDQGKYTLSIISLRITPMRNFEQCVMATM</sequence>
<reference evidence="2" key="1">
    <citation type="journal article" date="2019" name="Science">
        <title>Mutation of a bHLH transcription factor allowed almond domestication.</title>
        <authorList>
            <person name="Sanchez-Perez R."/>
            <person name="Pavan S."/>
            <person name="Mazzeo R."/>
            <person name="Moldovan C."/>
            <person name="Aiese Cigliano R."/>
            <person name="Del Cueto J."/>
            <person name="Ricciardi F."/>
            <person name="Lotti C."/>
            <person name="Ricciardi L."/>
            <person name="Dicenta F."/>
            <person name="Lopez-Marques R.L."/>
            <person name="Lindberg Moller B."/>
        </authorList>
    </citation>
    <scope>NUCLEOTIDE SEQUENCE</scope>
</reference>